<dbReference type="PANTHER" id="PTHR38248">
    <property type="entry name" value="FUNK1 6"/>
    <property type="match status" value="1"/>
</dbReference>
<feature type="compositionally biased region" description="Basic residues" evidence="1">
    <location>
        <begin position="560"/>
        <end position="570"/>
    </location>
</feature>
<name>A0A5J5FA92_9PEZI</name>
<comment type="caution">
    <text evidence="3">The sequence shown here is derived from an EMBL/GenBank/DDBJ whole genome shotgun (WGS) entry which is preliminary data.</text>
</comment>
<dbReference type="InterPro" id="IPR040976">
    <property type="entry name" value="Pkinase_fungal"/>
</dbReference>
<evidence type="ECO:0000256" key="1">
    <source>
        <dbReference type="SAM" id="MobiDB-lite"/>
    </source>
</evidence>
<reference evidence="3 4" key="1">
    <citation type="submission" date="2019-09" db="EMBL/GenBank/DDBJ databases">
        <title>Draft genome of the ectomycorrhizal ascomycete Sphaerosporella brunnea.</title>
        <authorList>
            <consortium name="DOE Joint Genome Institute"/>
            <person name="Benucci G.M."/>
            <person name="Marozzi G."/>
            <person name="Antonielli L."/>
            <person name="Sanchez S."/>
            <person name="Marco P."/>
            <person name="Wang X."/>
            <person name="Falini L.B."/>
            <person name="Barry K."/>
            <person name="Haridas S."/>
            <person name="Lipzen A."/>
            <person name="Labutti K."/>
            <person name="Grigoriev I.V."/>
            <person name="Murat C."/>
            <person name="Martin F."/>
            <person name="Albertini E."/>
            <person name="Donnini D."/>
            <person name="Bonito G."/>
        </authorList>
    </citation>
    <scope>NUCLEOTIDE SEQUENCE [LARGE SCALE GENOMIC DNA]</scope>
    <source>
        <strain evidence="3 4">Sb_GMNB300</strain>
    </source>
</reference>
<dbReference type="Gene3D" id="1.10.510.10">
    <property type="entry name" value="Transferase(Phosphotransferase) domain 1"/>
    <property type="match status" value="1"/>
</dbReference>
<feature type="compositionally biased region" description="Low complexity" evidence="1">
    <location>
        <begin position="572"/>
        <end position="588"/>
    </location>
</feature>
<protein>
    <recommendedName>
        <fullName evidence="2">Fungal-type protein kinase domain-containing protein</fullName>
    </recommendedName>
</protein>
<dbReference type="EMBL" id="VXIS01000010">
    <property type="protein sequence ID" value="KAA8913959.1"/>
    <property type="molecule type" value="Genomic_DNA"/>
</dbReference>
<feature type="domain" description="Fungal-type protein kinase" evidence="2">
    <location>
        <begin position="296"/>
        <end position="733"/>
    </location>
</feature>
<proteinExistence type="predicted"/>
<dbReference type="PANTHER" id="PTHR38248:SF2">
    <property type="entry name" value="FUNK1 11"/>
    <property type="match status" value="1"/>
</dbReference>
<evidence type="ECO:0000313" key="4">
    <source>
        <dbReference type="Proteomes" id="UP000326924"/>
    </source>
</evidence>
<feature type="region of interest" description="Disordered" evidence="1">
    <location>
        <begin position="528"/>
        <end position="603"/>
    </location>
</feature>
<evidence type="ECO:0000313" key="3">
    <source>
        <dbReference type="EMBL" id="KAA8913959.1"/>
    </source>
</evidence>
<dbReference type="InParanoid" id="A0A5J5FA92"/>
<gene>
    <name evidence="3" type="ORF">FN846DRAFT_7012</name>
</gene>
<dbReference type="OrthoDB" id="5584477at2759"/>
<organism evidence="3 4">
    <name type="scientific">Sphaerosporella brunnea</name>
    <dbReference type="NCBI Taxonomy" id="1250544"/>
    <lineage>
        <taxon>Eukaryota</taxon>
        <taxon>Fungi</taxon>
        <taxon>Dikarya</taxon>
        <taxon>Ascomycota</taxon>
        <taxon>Pezizomycotina</taxon>
        <taxon>Pezizomycetes</taxon>
        <taxon>Pezizales</taxon>
        <taxon>Pyronemataceae</taxon>
        <taxon>Sphaerosporella</taxon>
    </lineage>
</organism>
<keyword evidence="4" id="KW-1185">Reference proteome</keyword>
<evidence type="ECO:0000259" key="2">
    <source>
        <dbReference type="Pfam" id="PF17667"/>
    </source>
</evidence>
<dbReference type="Proteomes" id="UP000326924">
    <property type="component" value="Unassembled WGS sequence"/>
</dbReference>
<dbReference type="InterPro" id="IPR011009">
    <property type="entry name" value="Kinase-like_dom_sf"/>
</dbReference>
<accession>A0A5J5FA92</accession>
<dbReference type="SUPFAM" id="SSF56112">
    <property type="entry name" value="Protein kinase-like (PK-like)"/>
    <property type="match status" value="1"/>
</dbReference>
<dbReference type="AlphaFoldDB" id="A0A5J5FA92"/>
<sequence>MYGVNRHHPIRRCQFPPWKAALLPLYQFLVAKNREVHLEDDAATSELAREFRRTLMRIMITCDLDDERERLVDRFQARLSESPLPTLRVNEFGFIDFAAKLCSFLDAEHCHATPPFSFGDVVGALDGFLRPSDPVLLTPKRLKPATTSVSQQSAVLSAIPSAIHSAMLPPATPSSAATGRSIVKPTPLKFSTKDMSTAAETTHAALDPKLTAELKHSLWHTLDDSFFDTYFPAVSSEPQPPVFPAEPSEAEVVRWFRGYYDLCQMTMTATEKRGHRWAWNTSPTRALFHPESPKRKIDLFMASKRSARQSTTRGPAHWADVAVVGELKQQQGLNDISHDVIVQISNYVRETFGTQPGRRFVHAFSIINCKMRCWLFTRSGGVASRAFALDDPSGLSLFRRVFAGYLRMSRWDLGLANIDRKATVIGDKIFHLDPEPLWPARGIVTRGTTCWLAEPADELAAEDKPYVVKDSWRFSQRENEAIMLRDCQQAGVEGVVEYISHDISFEPETVHQIVGPAVLQAAMPLELQRTSKKRRNPEVSTSASKRIKSDTPSEAPLRRSSSRLRQKKTRTASMSQMASSLASSMPMSSPTPRKYSCPTSPITTSIPNRIHTRLVTSRGTRITECAPLTLLPAFRDAIRGHHSLLTRAHLLHRDISQNNIMATHPCAPRADGYAGFLIDLDHAQRLSCSASGAPERTGTYPFLSIEALEGGPEFLHTFYDDLQSFWFVFLYTCTPPEATAGWYLPAEDASGVKIALGLDDVRFDKLLGLFVDDDALRCAAREAREILWPHRRRIERARLKSVRESMYAGLVRAFDRALWMLAPEMALFREEWESE</sequence>
<dbReference type="Pfam" id="PF17667">
    <property type="entry name" value="Pkinase_fungal"/>
    <property type="match status" value="1"/>
</dbReference>